<dbReference type="STRING" id="6216.A0A0R3SIC4"/>
<dbReference type="InterPro" id="IPR009081">
    <property type="entry name" value="PP-bd_ACP"/>
</dbReference>
<dbReference type="OrthoDB" id="416786at2759"/>
<evidence type="ECO:0000256" key="2">
    <source>
        <dbReference type="ARBA" id="ARBA00022553"/>
    </source>
</evidence>
<dbReference type="PROSITE" id="PS50075">
    <property type="entry name" value="CARRIER"/>
    <property type="match status" value="1"/>
</dbReference>
<dbReference type="Pfam" id="PF00550">
    <property type="entry name" value="PP-binding"/>
    <property type="match status" value="1"/>
</dbReference>
<proteinExistence type="predicted"/>
<keyword evidence="2" id="KW-0597">Phosphoprotein</keyword>
<evidence type="ECO:0000313" key="6">
    <source>
        <dbReference type="WBParaSite" id="HDID_0000468901-mRNA-1"/>
    </source>
</evidence>
<feature type="domain" description="Carrier" evidence="3">
    <location>
        <begin position="618"/>
        <end position="696"/>
    </location>
</feature>
<dbReference type="Gene3D" id="1.10.1200.10">
    <property type="entry name" value="ACP-like"/>
    <property type="match status" value="1"/>
</dbReference>
<dbReference type="Gene3D" id="3.40.50.12780">
    <property type="entry name" value="N-terminal domain of ligase-like"/>
    <property type="match status" value="1"/>
</dbReference>
<sequence>MVFYFQLDPDVSIITGHLTETFGKSQDGIFKDIQLGDCLSSIAKGSAASNTAVISFKPVEGDVETIEEISFAELHSRVMKLASVLKESLSLGLKQRKADVNTVDAQSKTNVATYLNAGINRVYIQLACMYLRLTYIPMDSNLPKDRINLIFNSFEPIAFITDDTNVKIEDIETLTFTVDELLKKANAADIPAEEPLFKGMENPLILLLFTSGSTSPIPKGVPLRNSQLANRLSWQWSTESPLAGITGPSLIKTSCLFVDSFTEMFGPLLGGRPIIVSGTSEITSERLVTDIEILKRLISQYQITQITSVPTQLELWMNQMAGDGTAFKSLRVIVSSGQMLPYTLALKIFAVFGSGNLRLLNLYGSTEVAGDVTAISFDSKEEVSKAAIQLSTGSLVLPVGKPISNTEIYVVEGGTGSSSKVAPMGLEGEVLTSGAGILIEEPILTLSDKKLAPTLSRNYLMKSPCFPRLFQTGDIGFVCSKSENLYITGRVDDVVKVNGVKISVGNVDQILAGLDRSSGKFASLGATITLALEKGETSSQLVCFYQTSGNKTFTDRDLAAIVKTHLMSFLHVIFVEVPTFPILKHSGKIDKVKLGQNYKTGAYEKRSIVTSATKRETSDEREVIRRIFARNLALSEIAVENGEPDDNADFFLIGGDSILAAVVISELRKKGYKVNMNLFTENQKIGDLLDALTNVANPIAQSSLNGSKVPFIREFQPGKTFASDSALDAQWRNLIANILADSFVEFEPMAIAINLNRETVYQIAIGRMKQFEVMPGLLFVAGFTLSDPNGPLNDLFPEVSAVTLGYPLLTPESPGVSDPLYQKIEEAFEICNSRAEKLEDPSKCFSSAMLGARRLNAGNDIIQLLILIEESLINGAKRLGFNAIRSINTSVVTRIMSDELGYVHNCTVNIAEVFGEIGVKTNQTEILVDVVTKKLD</sequence>
<dbReference type="SUPFAM" id="SSF47336">
    <property type="entry name" value="ACP-like"/>
    <property type="match status" value="1"/>
</dbReference>
<evidence type="ECO:0000259" key="3">
    <source>
        <dbReference type="PROSITE" id="PS50075"/>
    </source>
</evidence>
<dbReference type="SUPFAM" id="SSF56801">
    <property type="entry name" value="Acetyl-CoA synthetase-like"/>
    <property type="match status" value="1"/>
</dbReference>
<dbReference type="AlphaFoldDB" id="A0A0R3SIC4"/>
<dbReference type="Proteomes" id="UP000274504">
    <property type="component" value="Unassembled WGS sequence"/>
</dbReference>
<reference evidence="4 5" key="2">
    <citation type="submission" date="2018-11" db="EMBL/GenBank/DDBJ databases">
        <authorList>
            <consortium name="Pathogen Informatics"/>
        </authorList>
    </citation>
    <scope>NUCLEOTIDE SEQUENCE [LARGE SCALE GENOMIC DNA]</scope>
</reference>
<dbReference type="InterPro" id="IPR036736">
    <property type="entry name" value="ACP-like_sf"/>
</dbReference>
<dbReference type="InterPro" id="IPR042099">
    <property type="entry name" value="ANL_N_sf"/>
</dbReference>
<name>A0A0R3SIC4_HYMDI</name>
<evidence type="ECO:0000256" key="1">
    <source>
        <dbReference type="ARBA" id="ARBA00022450"/>
    </source>
</evidence>
<dbReference type="PANTHER" id="PTHR44845:SF6">
    <property type="entry name" value="BETA-ALANINE-ACTIVATING ENZYME"/>
    <property type="match status" value="1"/>
</dbReference>
<gene>
    <name evidence="4" type="ORF">HDID_LOCUS4687</name>
</gene>
<reference evidence="6" key="1">
    <citation type="submission" date="2017-02" db="UniProtKB">
        <authorList>
            <consortium name="WormBaseParasite"/>
        </authorList>
    </citation>
    <scope>IDENTIFICATION</scope>
</reference>
<accession>A0A0R3SIC4</accession>
<dbReference type="EMBL" id="UYSG01001912">
    <property type="protein sequence ID" value="VDL53591.1"/>
    <property type="molecule type" value="Genomic_DNA"/>
</dbReference>
<dbReference type="Pfam" id="PF00501">
    <property type="entry name" value="AMP-binding"/>
    <property type="match status" value="1"/>
</dbReference>
<dbReference type="InterPro" id="IPR045851">
    <property type="entry name" value="AMP-bd_C_sf"/>
</dbReference>
<dbReference type="InterPro" id="IPR000873">
    <property type="entry name" value="AMP-dep_synth/lig_dom"/>
</dbReference>
<evidence type="ECO:0000313" key="5">
    <source>
        <dbReference type="Proteomes" id="UP000274504"/>
    </source>
</evidence>
<keyword evidence="1" id="KW-0596">Phosphopantetheine</keyword>
<dbReference type="WBParaSite" id="HDID_0000468901-mRNA-1">
    <property type="protein sequence ID" value="HDID_0000468901-mRNA-1"/>
    <property type="gene ID" value="HDID_0000468901"/>
</dbReference>
<evidence type="ECO:0000313" key="4">
    <source>
        <dbReference type="EMBL" id="VDL53591.1"/>
    </source>
</evidence>
<dbReference type="Gene3D" id="3.30.300.30">
    <property type="match status" value="1"/>
</dbReference>
<protein>
    <submittedName>
        <fullName evidence="6">Carrier domain-containing protein</fullName>
    </submittedName>
</protein>
<dbReference type="PANTHER" id="PTHR44845">
    <property type="entry name" value="CARRIER DOMAIN-CONTAINING PROTEIN"/>
    <property type="match status" value="1"/>
</dbReference>
<organism evidence="6">
    <name type="scientific">Hymenolepis diminuta</name>
    <name type="common">Rat tapeworm</name>
    <dbReference type="NCBI Taxonomy" id="6216"/>
    <lineage>
        <taxon>Eukaryota</taxon>
        <taxon>Metazoa</taxon>
        <taxon>Spiralia</taxon>
        <taxon>Lophotrochozoa</taxon>
        <taxon>Platyhelminthes</taxon>
        <taxon>Cestoda</taxon>
        <taxon>Eucestoda</taxon>
        <taxon>Cyclophyllidea</taxon>
        <taxon>Hymenolepididae</taxon>
        <taxon>Hymenolepis</taxon>
    </lineage>
</organism>